<dbReference type="GO" id="GO:0008270">
    <property type="term" value="F:zinc ion binding"/>
    <property type="evidence" value="ECO:0007669"/>
    <property type="project" value="UniProtKB-KW"/>
</dbReference>
<protein>
    <recommendedName>
        <fullName evidence="10">DNA repair protein RAD14</fullName>
    </recommendedName>
</protein>
<dbReference type="AlphaFoldDB" id="A0A060TAR2"/>
<accession>A0A060TAR2</accession>
<keyword evidence="8" id="KW-0234">DNA repair</keyword>
<dbReference type="PhylomeDB" id="A0A060TAR2"/>
<evidence type="ECO:0000256" key="4">
    <source>
        <dbReference type="ARBA" id="ARBA00022763"/>
    </source>
</evidence>
<dbReference type="Pfam" id="PF01286">
    <property type="entry name" value="XPA_N"/>
    <property type="match status" value="1"/>
</dbReference>
<feature type="domain" description="XPA C-terminal" evidence="12">
    <location>
        <begin position="77"/>
        <end position="127"/>
    </location>
</feature>
<dbReference type="GO" id="GO:0006284">
    <property type="term" value="P:base-excision repair"/>
    <property type="evidence" value="ECO:0007669"/>
    <property type="project" value="TreeGrafter"/>
</dbReference>
<dbReference type="NCBIfam" id="TIGR00598">
    <property type="entry name" value="rad14"/>
    <property type="match status" value="1"/>
</dbReference>
<keyword evidence="5" id="KW-0863">Zinc-finger</keyword>
<dbReference type="PANTHER" id="PTHR10142:SF0">
    <property type="entry name" value="DNA REPAIR PROTEIN COMPLEMENTING XP-A CELLS"/>
    <property type="match status" value="1"/>
</dbReference>
<feature type="compositionally biased region" description="Basic and acidic residues" evidence="11">
    <location>
        <begin position="21"/>
        <end position="31"/>
    </location>
</feature>
<evidence type="ECO:0000256" key="5">
    <source>
        <dbReference type="ARBA" id="ARBA00022771"/>
    </source>
</evidence>
<dbReference type="GO" id="GO:0000715">
    <property type="term" value="P:nucleotide-excision repair, DNA damage recognition"/>
    <property type="evidence" value="ECO:0007669"/>
    <property type="project" value="TreeGrafter"/>
</dbReference>
<evidence type="ECO:0000256" key="11">
    <source>
        <dbReference type="SAM" id="MobiDB-lite"/>
    </source>
</evidence>
<evidence type="ECO:0000259" key="12">
    <source>
        <dbReference type="Pfam" id="PF05181"/>
    </source>
</evidence>
<evidence type="ECO:0000256" key="10">
    <source>
        <dbReference type="ARBA" id="ARBA00072989"/>
    </source>
</evidence>
<proteinExistence type="inferred from homology"/>
<reference evidence="13" key="2">
    <citation type="submission" date="2014-06" db="EMBL/GenBank/DDBJ databases">
        <title>The complete genome of Blastobotrys (Arxula) adeninivorans LS3 - a yeast of biotechnological interest.</title>
        <authorList>
            <person name="Kunze G."/>
            <person name="Gaillardin C."/>
            <person name="Czernicka M."/>
            <person name="Durrens P."/>
            <person name="Martin T."/>
            <person name="Boer E."/>
            <person name="Gabaldon T."/>
            <person name="Cruz J."/>
            <person name="Talla E."/>
            <person name="Marck C."/>
            <person name="Goffeau A."/>
            <person name="Barbe V."/>
            <person name="Baret P."/>
            <person name="Baronian K."/>
            <person name="Beier S."/>
            <person name="Bleykasten C."/>
            <person name="Bode R."/>
            <person name="Casaregola S."/>
            <person name="Despons L."/>
            <person name="Fairhead C."/>
            <person name="Giersberg M."/>
            <person name="Gierski P."/>
            <person name="Hahnel U."/>
            <person name="Hartmann A."/>
            <person name="Jankowska D."/>
            <person name="Jubin C."/>
            <person name="Jung P."/>
            <person name="Lafontaine I."/>
            <person name="Leh-Louis V."/>
            <person name="Lemaire M."/>
            <person name="Marcet-Houben M."/>
            <person name="Mascher M."/>
            <person name="Morel G."/>
            <person name="Richard G.-F."/>
            <person name="Riechen J."/>
            <person name="Sacerdot C."/>
            <person name="Sarkar A."/>
            <person name="Savel G."/>
            <person name="Schacherer J."/>
            <person name="Sherman D."/>
            <person name="Straub M.-L."/>
            <person name="Stein N."/>
            <person name="Thierry A."/>
            <person name="Trautwein-Schult A."/>
            <person name="Westhof E."/>
            <person name="Worch S."/>
            <person name="Dujon B."/>
            <person name="Souciet J.-L."/>
            <person name="Wincker P."/>
            <person name="Scholz U."/>
            <person name="Neuveglise N."/>
        </authorList>
    </citation>
    <scope>NUCLEOTIDE SEQUENCE</scope>
    <source>
        <strain evidence="13">LS3</strain>
    </source>
</reference>
<dbReference type="Pfam" id="PF05181">
    <property type="entry name" value="XPA_C"/>
    <property type="match status" value="1"/>
</dbReference>
<dbReference type="SUPFAM" id="SSF46955">
    <property type="entry name" value="Putative DNA-binding domain"/>
    <property type="match status" value="1"/>
</dbReference>
<keyword evidence="6" id="KW-0862">Zinc</keyword>
<evidence type="ECO:0000256" key="2">
    <source>
        <dbReference type="ARBA" id="ARBA00005548"/>
    </source>
</evidence>
<dbReference type="GO" id="GO:0003684">
    <property type="term" value="F:damaged DNA binding"/>
    <property type="evidence" value="ECO:0007669"/>
    <property type="project" value="InterPro"/>
</dbReference>
<keyword evidence="4" id="KW-0227">DNA damage</keyword>
<dbReference type="InterPro" id="IPR022656">
    <property type="entry name" value="XPA_C"/>
</dbReference>
<feature type="region of interest" description="Disordered" evidence="11">
    <location>
        <begin position="1"/>
        <end position="40"/>
    </location>
</feature>
<dbReference type="InterPro" id="IPR009061">
    <property type="entry name" value="DNA-bd_dom_put_sf"/>
</dbReference>
<comment type="similarity">
    <text evidence="2">Belongs to the XPA family.</text>
</comment>
<evidence type="ECO:0000256" key="6">
    <source>
        <dbReference type="ARBA" id="ARBA00022833"/>
    </source>
</evidence>
<gene>
    <name evidence="13" type="ORF">GNLVRS02_ARAD1D21868g</name>
</gene>
<dbReference type="InterPro" id="IPR022652">
    <property type="entry name" value="Znf_XPA_CS"/>
</dbReference>
<keyword evidence="9" id="KW-0539">Nucleus</keyword>
<dbReference type="EMBL" id="HG937694">
    <property type="protein sequence ID" value="CDP37889.1"/>
    <property type="molecule type" value="Genomic_DNA"/>
</dbReference>
<dbReference type="Gene3D" id="3.90.530.10">
    <property type="entry name" value="XPA C-terminal domain"/>
    <property type="match status" value="1"/>
</dbReference>
<dbReference type="PANTHER" id="PTHR10142">
    <property type="entry name" value="DNA REPAIR PROTEIN COMPLEMENTING XP-A CELLS"/>
    <property type="match status" value="1"/>
</dbReference>
<dbReference type="InterPro" id="IPR037129">
    <property type="entry name" value="XPA_sf"/>
</dbReference>
<keyword evidence="3" id="KW-0479">Metal-binding</keyword>
<evidence type="ECO:0000256" key="3">
    <source>
        <dbReference type="ARBA" id="ARBA00022723"/>
    </source>
</evidence>
<evidence type="ECO:0000256" key="9">
    <source>
        <dbReference type="ARBA" id="ARBA00023242"/>
    </source>
</evidence>
<reference evidence="13" key="1">
    <citation type="submission" date="2014-02" db="EMBL/GenBank/DDBJ databases">
        <authorList>
            <person name="Genoscope - CEA"/>
        </authorList>
    </citation>
    <scope>NUCLEOTIDE SEQUENCE</scope>
    <source>
        <strain evidence="13">LS3</strain>
    </source>
</reference>
<dbReference type="FunFam" id="3.90.530.10:FF:000003">
    <property type="entry name" value="Dna repair rad14 protein"/>
    <property type="match status" value="1"/>
</dbReference>
<dbReference type="CDD" id="cd21077">
    <property type="entry name" value="DBD_Rad14"/>
    <property type="match status" value="1"/>
</dbReference>
<evidence type="ECO:0000256" key="7">
    <source>
        <dbReference type="ARBA" id="ARBA00023125"/>
    </source>
</evidence>
<evidence type="ECO:0000256" key="1">
    <source>
        <dbReference type="ARBA" id="ARBA00004123"/>
    </source>
</evidence>
<dbReference type="GO" id="GO:1901255">
    <property type="term" value="P:nucleotide-excision repair involved in interstrand cross-link repair"/>
    <property type="evidence" value="ECO:0007669"/>
    <property type="project" value="TreeGrafter"/>
</dbReference>
<organism evidence="13">
    <name type="scientific">Blastobotrys adeninivorans</name>
    <name type="common">Yeast</name>
    <name type="synonym">Arxula adeninivorans</name>
    <dbReference type="NCBI Taxonomy" id="409370"/>
    <lineage>
        <taxon>Eukaryota</taxon>
        <taxon>Fungi</taxon>
        <taxon>Dikarya</taxon>
        <taxon>Ascomycota</taxon>
        <taxon>Saccharomycotina</taxon>
        <taxon>Dipodascomycetes</taxon>
        <taxon>Dipodascales</taxon>
        <taxon>Trichomonascaceae</taxon>
        <taxon>Blastobotrys</taxon>
    </lineage>
</organism>
<comment type="subcellular location">
    <subcellularLocation>
        <location evidence="1">Nucleus</location>
    </subcellularLocation>
</comment>
<name>A0A060TAR2_BLAAD</name>
<sequence length="218" mass="25703">MVDSKGGFINDESAESSSTKSMDEWISRQKDSQPPLPLEHPDAPKCFDCGTAELDFRMYNWFKTRVCRSCRNKNPDKYSLLTKTECKEDYLLTDPELRDEELLPHVEKPNPHKTTYNNMMLYMRYQVEEYAFKKWGGPEGLDAEYEKRVAAKKKRKDKKFLDRLREMRRNTRAEIITRRSQDSGPHTHEWSEPVKNGNLINRRCMTCGMTTEELSFDI</sequence>
<dbReference type="GO" id="GO:0070914">
    <property type="term" value="P:UV-damage excision repair"/>
    <property type="evidence" value="ECO:0007669"/>
    <property type="project" value="TreeGrafter"/>
</dbReference>
<evidence type="ECO:0000256" key="8">
    <source>
        <dbReference type="ARBA" id="ARBA00023204"/>
    </source>
</evidence>
<dbReference type="PROSITE" id="PS00753">
    <property type="entry name" value="XPA_2"/>
    <property type="match status" value="1"/>
</dbReference>
<dbReference type="GO" id="GO:0000110">
    <property type="term" value="C:nucleotide-excision repair factor 1 complex"/>
    <property type="evidence" value="ECO:0007669"/>
    <property type="project" value="TreeGrafter"/>
</dbReference>
<evidence type="ECO:0000313" key="13">
    <source>
        <dbReference type="EMBL" id="CDP37889.1"/>
    </source>
</evidence>
<dbReference type="InterPro" id="IPR022658">
    <property type="entry name" value="XPA_CS"/>
</dbReference>
<dbReference type="InterPro" id="IPR000465">
    <property type="entry name" value="XPA/RAD14"/>
</dbReference>
<keyword evidence="7" id="KW-0238">DNA-binding</keyword>